<reference evidence="1 2" key="1">
    <citation type="journal article" date="2010" name="Nature">
        <title>Genome sequence of the palaeopolyploid soybean.</title>
        <authorList>
            <person name="Schmutz J."/>
            <person name="Cannon S.B."/>
            <person name="Schlueter J."/>
            <person name="Ma J."/>
            <person name="Mitros T."/>
            <person name="Nelson W."/>
            <person name="Hyten D.L."/>
            <person name="Song Q."/>
            <person name="Thelen J.J."/>
            <person name="Cheng J."/>
            <person name="Xu D."/>
            <person name="Hellsten U."/>
            <person name="May G.D."/>
            <person name="Yu Y."/>
            <person name="Sakurai T."/>
            <person name="Umezawa T."/>
            <person name="Bhattacharyya M.K."/>
            <person name="Sandhu D."/>
            <person name="Valliyodan B."/>
            <person name="Lindquist E."/>
            <person name="Peto M."/>
            <person name="Grant D."/>
            <person name="Shu S."/>
            <person name="Goodstein D."/>
            <person name="Barry K."/>
            <person name="Futrell-Griggs M."/>
            <person name="Abernathy B."/>
            <person name="Du J."/>
            <person name="Tian Z."/>
            <person name="Zhu L."/>
            <person name="Gill N."/>
            <person name="Joshi T."/>
            <person name="Libault M."/>
            <person name="Sethuraman A."/>
            <person name="Zhang X.-C."/>
            <person name="Shinozaki K."/>
            <person name="Nguyen H.T."/>
            <person name="Wing R.A."/>
            <person name="Cregan P."/>
            <person name="Specht J."/>
            <person name="Grimwood J."/>
            <person name="Rokhsar D."/>
            <person name="Stacey G."/>
            <person name="Shoemaker R.C."/>
            <person name="Jackson S.A."/>
        </authorList>
    </citation>
    <scope>NUCLEOTIDE SEQUENCE [LARGE SCALE GENOMIC DNA]</scope>
    <source>
        <strain evidence="2">cv. Williams 82</strain>
        <tissue evidence="1">Callus</tissue>
    </source>
</reference>
<dbReference type="AlphaFoldDB" id="A0A0R0H2E3"/>
<dbReference type="EnsemblPlants" id="KRH24912">
    <property type="protein sequence ID" value="KRH24912"/>
    <property type="gene ID" value="GLYMA_12G070800"/>
</dbReference>
<organism evidence="1">
    <name type="scientific">Glycine max</name>
    <name type="common">Soybean</name>
    <name type="synonym">Glycine hispida</name>
    <dbReference type="NCBI Taxonomy" id="3847"/>
    <lineage>
        <taxon>Eukaryota</taxon>
        <taxon>Viridiplantae</taxon>
        <taxon>Streptophyta</taxon>
        <taxon>Embryophyta</taxon>
        <taxon>Tracheophyta</taxon>
        <taxon>Spermatophyta</taxon>
        <taxon>Magnoliopsida</taxon>
        <taxon>eudicotyledons</taxon>
        <taxon>Gunneridae</taxon>
        <taxon>Pentapetalae</taxon>
        <taxon>rosids</taxon>
        <taxon>fabids</taxon>
        <taxon>Fabales</taxon>
        <taxon>Fabaceae</taxon>
        <taxon>Papilionoideae</taxon>
        <taxon>50 kb inversion clade</taxon>
        <taxon>NPAAA clade</taxon>
        <taxon>indigoferoid/millettioid clade</taxon>
        <taxon>Phaseoleae</taxon>
        <taxon>Glycine</taxon>
        <taxon>Glycine subgen. Soja</taxon>
    </lineage>
</organism>
<proteinExistence type="predicted"/>
<dbReference type="PaxDb" id="3847-GLYMA12G07543.1"/>
<name>A0A0R0H2E3_SOYBN</name>
<evidence type="ECO:0000313" key="1">
    <source>
        <dbReference type="EMBL" id="KRH24912.1"/>
    </source>
</evidence>
<gene>
    <name evidence="1" type="ORF">GLYMA_12G070800</name>
</gene>
<evidence type="ECO:0000313" key="3">
    <source>
        <dbReference type="Proteomes" id="UP000008827"/>
    </source>
</evidence>
<reference evidence="1" key="3">
    <citation type="submission" date="2018-07" db="EMBL/GenBank/DDBJ databases">
        <title>WGS assembly of Glycine max.</title>
        <authorList>
            <person name="Schmutz J."/>
            <person name="Cannon S."/>
            <person name="Schlueter J."/>
            <person name="Ma J."/>
            <person name="Mitros T."/>
            <person name="Nelson W."/>
            <person name="Hyten D."/>
            <person name="Song Q."/>
            <person name="Thelen J."/>
            <person name="Cheng J."/>
            <person name="Xu D."/>
            <person name="Hellsten U."/>
            <person name="May G."/>
            <person name="Yu Y."/>
            <person name="Sakurai T."/>
            <person name="Umezawa T."/>
            <person name="Bhattacharyya M."/>
            <person name="Sandhu D."/>
            <person name="Valliyodan B."/>
            <person name="Lindquist E."/>
            <person name="Peto M."/>
            <person name="Grant D."/>
            <person name="Shu S."/>
            <person name="Goodstein D."/>
            <person name="Barry K."/>
            <person name="Futrell-Griggs M."/>
            <person name="Abernathy B."/>
            <person name="Du J."/>
            <person name="Tian Z."/>
            <person name="Zhu L."/>
            <person name="Gill N."/>
            <person name="Joshi T."/>
            <person name="Libault M."/>
            <person name="Sethuraman A."/>
            <person name="Zhang X."/>
            <person name="Shinozaki K."/>
            <person name="Nguyen H."/>
            <person name="Wing R."/>
            <person name="Cregan P."/>
            <person name="Specht J."/>
            <person name="Grimwood J."/>
            <person name="Rokhsar D."/>
            <person name="Stacey G."/>
            <person name="Shoemaker R."/>
            <person name="Jackson S."/>
        </authorList>
    </citation>
    <scope>NUCLEOTIDE SEQUENCE</scope>
    <source>
        <tissue evidence="1">Callus</tissue>
    </source>
</reference>
<keyword evidence="3" id="KW-1185">Reference proteome</keyword>
<reference evidence="2" key="2">
    <citation type="submission" date="2018-02" db="UniProtKB">
        <authorList>
            <consortium name="EnsemblPlants"/>
        </authorList>
    </citation>
    <scope>IDENTIFICATION</scope>
    <source>
        <strain evidence="2">Williams 82</strain>
    </source>
</reference>
<dbReference type="Gramene" id="KRH24912">
    <property type="protein sequence ID" value="KRH24912"/>
    <property type="gene ID" value="GLYMA_12G070800"/>
</dbReference>
<dbReference type="EMBL" id="CM000845">
    <property type="protein sequence ID" value="KRH24912.1"/>
    <property type="molecule type" value="Genomic_DNA"/>
</dbReference>
<dbReference type="InParanoid" id="A0A0R0H2E3"/>
<accession>A0A0R0H2E3</accession>
<sequence length="58" mass="6989">MIARCIFFFSFSRENLNNSFHYLSQNGPPFLFVCLELREFIIEACLGGEWQQYMKRFV</sequence>
<evidence type="ECO:0000313" key="2">
    <source>
        <dbReference type="EnsemblPlants" id="KRH24912"/>
    </source>
</evidence>
<protein>
    <submittedName>
        <fullName evidence="1 2">Uncharacterized protein</fullName>
    </submittedName>
</protein>
<dbReference type="Proteomes" id="UP000008827">
    <property type="component" value="Chromosome 12"/>
</dbReference>